<dbReference type="GO" id="GO:0005634">
    <property type="term" value="C:nucleus"/>
    <property type="evidence" value="ECO:0007669"/>
    <property type="project" value="UniProtKB-SubCell"/>
</dbReference>
<evidence type="ECO:0000256" key="7">
    <source>
        <dbReference type="ARBA" id="ARBA00023242"/>
    </source>
</evidence>
<keyword evidence="12" id="KW-1185">Reference proteome</keyword>
<reference evidence="11" key="1">
    <citation type="submission" date="2020-03" db="EMBL/GenBank/DDBJ databases">
        <title>A high-quality chromosome-level genome assembly of a woody plant with both climbing and erect habits, Rhamnella rubrinervis.</title>
        <authorList>
            <person name="Lu Z."/>
            <person name="Yang Y."/>
            <person name="Zhu X."/>
            <person name="Sun Y."/>
        </authorList>
    </citation>
    <scope>NUCLEOTIDE SEQUENCE</scope>
    <source>
        <strain evidence="11">BYM</strain>
        <tissue evidence="11">Leaf</tissue>
    </source>
</reference>
<accession>A0A8K0DT56</accession>
<gene>
    <name evidence="11" type="ORF">FNV43_RR25444</name>
</gene>
<evidence type="ECO:0000256" key="3">
    <source>
        <dbReference type="ARBA" id="ARBA00022833"/>
    </source>
</evidence>
<evidence type="ECO:0000256" key="8">
    <source>
        <dbReference type="PROSITE-ProRule" id="PRU00071"/>
    </source>
</evidence>
<proteinExistence type="predicted"/>
<keyword evidence="1" id="KW-0479">Metal-binding</keyword>
<evidence type="ECO:0000313" key="11">
    <source>
        <dbReference type="EMBL" id="KAF3434341.1"/>
    </source>
</evidence>
<feature type="compositionally biased region" description="Low complexity" evidence="9">
    <location>
        <begin position="376"/>
        <end position="396"/>
    </location>
</feature>
<keyword evidence="4" id="KW-0805">Transcription regulation</keyword>
<evidence type="ECO:0000256" key="4">
    <source>
        <dbReference type="ARBA" id="ARBA00023015"/>
    </source>
</evidence>
<evidence type="ECO:0000256" key="2">
    <source>
        <dbReference type="ARBA" id="ARBA00022771"/>
    </source>
</evidence>
<dbReference type="PANTHER" id="PTHR31089">
    <property type="entry name" value="CYCLIC DOF FACTOR 2"/>
    <property type="match status" value="1"/>
</dbReference>
<keyword evidence="5 8" id="KW-0238">DNA-binding</keyword>
<evidence type="ECO:0000256" key="9">
    <source>
        <dbReference type="SAM" id="MobiDB-lite"/>
    </source>
</evidence>
<comment type="caution">
    <text evidence="11">The sequence shown here is derived from an EMBL/GenBank/DDBJ whole genome shotgun (WGS) entry which is preliminary data.</text>
</comment>
<evidence type="ECO:0000256" key="5">
    <source>
        <dbReference type="ARBA" id="ARBA00023125"/>
    </source>
</evidence>
<dbReference type="Proteomes" id="UP000796880">
    <property type="component" value="Unassembled WGS sequence"/>
</dbReference>
<dbReference type="Pfam" id="PF02701">
    <property type="entry name" value="Zn_ribbon_Dof"/>
    <property type="match status" value="1"/>
</dbReference>
<dbReference type="GO" id="GO:0003700">
    <property type="term" value="F:DNA-binding transcription factor activity"/>
    <property type="evidence" value="ECO:0007669"/>
    <property type="project" value="InterPro"/>
</dbReference>
<protein>
    <recommendedName>
        <fullName evidence="10">Dof-type domain-containing protein</fullName>
    </recommendedName>
</protein>
<dbReference type="GO" id="GO:0003677">
    <property type="term" value="F:DNA binding"/>
    <property type="evidence" value="ECO:0007669"/>
    <property type="project" value="UniProtKB-UniRule"/>
</dbReference>
<evidence type="ECO:0000256" key="6">
    <source>
        <dbReference type="ARBA" id="ARBA00023163"/>
    </source>
</evidence>
<organism evidence="11 12">
    <name type="scientific">Rhamnella rubrinervis</name>
    <dbReference type="NCBI Taxonomy" id="2594499"/>
    <lineage>
        <taxon>Eukaryota</taxon>
        <taxon>Viridiplantae</taxon>
        <taxon>Streptophyta</taxon>
        <taxon>Embryophyta</taxon>
        <taxon>Tracheophyta</taxon>
        <taxon>Spermatophyta</taxon>
        <taxon>Magnoliopsida</taxon>
        <taxon>eudicotyledons</taxon>
        <taxon>Gunneridae</taxon>
        <taxon>Pentapetalae</taxon>
        <taxon>rosids</taxon>
        <taxon>fabids</taxon>
        <taxon>Rosales</taxon>
        <taxon>Rhamnaceae</taxon>
        <taxon>rhamnoid group</taxon>
        <taxon>Rhamneae</taxon>
        <taxon>Rhamnella</taxon>
    </lineage>
</organism>
<evidence type="ECO:0000259" key="10">
    <source>
        <dbReference type="PROSITE" id="PS50884"/>
    </source>
</evidence>
<keyword evidence="6" id="KW-0804">Transcription</keyword>
<feature type="domain" description="Dof-type" evidence="10">
    <location>
        <begin position="121"/>
        <end position="175"/>
    </location>
</feature>
<dbReference type="PROSITE" id="PS50884">
    <property type="entry name" value="ZF_DOF_2"/>
    <property type="match status" value="1"/>
</dbReference>
<dbReference type="OrthoDB" id="1927254at2759"/>
<dbReference type="InterPro" id="IPR045174">
    <property type="entry name" value="Dof"/>
</dbReference>
<name>A0A8K0DT56_9ROSA</name>
<dbReference type="EMBL" id="VOIH02000011">
    <property type="protein sequence ID" value="KAF3434341.1"/>
    <property type="molecule type" value="Genomic_DNA"/>
</dbReference>
<feature type="region of interest" description="Disordered" evidence="9">
    <location>
        <begin position="193"/>
        <end position="221"/>
    </location>
</feature>
<dbReference type="AlphaFoldDB" id="A0A8K0DT56"/>
<keyword evidence="7 8" id="KW-0539">Nucleus</keyword>
<dbReference type="GO" id="GO:0008270">
    <property type="term" value="F:zinc ion binding"/>
    <property type="evidence" value="ECO:0007669"/>
    <property type="project" value="UniProtKB-KW"/>
</dbReference>
<feature type="region of interest" description="Disordered" evidence="9">
    <location>
        <begin position="376"/>
        <end position="410"/>
    </location>
</feature>
<sequence length="490" mass="53238">MSGSQLGDPAIKLFGTNIPVSESSIPVGSVHSSGFRCWVPAVPQVMDECTKATKAEVEDPSVEEFCKKNTLSDIDESIEEGCQVHNCRNENEVSHKSEEDQGVGNDISAKEKAFRKPDKVLPCPRCNSLATKFCYFNNYNVNQPRYFCKNCQRYWTAGGTIRNVPVGAGRRRNKQSSSQYRQVVAHADAAPVTQGDTINSDNHQPPSSIGFPDSPRPVSGTEKVLEFGKDAPLCDSMATVLNLKDHNRSGMSSPAVGDNCEEPSSSTSSLSDTSPRENECLGKEGGGPKPSHPMQCYPVPQWAYPWNPGWNVMMVRPDMTNSNHLHMGSFPMMEVSGFCAPSPSSNFQLVPASCWGYLPSWDAGKLVAPFYGSTGNLSPSSSTSNNGSGNSTPTLGKHSRDTSVQADDQTEQCLWVPKTLRIDDPNEAAKSSIWSTLGIKPDKNELLVKDGIFKALPNKSDAKTHSLDADQVLQSNPAAFSRSQSFQEST</sequence>
<dbReference type="InterPro" id="IPR003851">
    <property type="entry name" value="Znf_Dof"/>
</dbReference>
<feature type="compositionally biased region" description="Low complexity" evidence="9">
    <location>
        <begin position="264"/>
        <end position="273"/>
    </location>
</feature>
<evidence type="ECO:0000313" key="12">
    <source>
        <dbReference type="Proteomes" id="UP000796880"/>
    </source>
</evidence>
<dbReference type="PANTHER" id="PTHR31089:SF66">
    <property type="entry name" value="DOF-TYPE ZINC FINGER DNA-BINDING FAMILY PROTEIN"/>
    <property type="match status" value="1"/>
</dbReference>
<feature type="compositionally biased region" description="Polar residues" evidence="9">
    <location>
        <begin position="194"/>
        <end position="207"/>
    </location>
</feature>
<feature type="region of interest" description="Disordered" evidence="9">
    <location>
        <begin position="245"/>
        <end position="292"/>
    </location>
</feature>
<evidence type="ECO:0000256" key="1">
    <source>
        <dbReference type="ARBA" id="ARBA00022723"/>
    </source>
</evidence>
<comment type="subcellular location">
    <subcellularLocation>
        <location evidence="8">Nucleus</location>
    </subcellularLocation>
</comment>
<keyword evidence="3" id="KW-0862">Zinc</keyword>
<dbReference type="PROSITE" id="PS01361">
    <property type="entry name" value="ZF_DOF_1"/>
    <property type="match status" value="1"/>
</dbReference>
<keyword evidence="2 8" id="KW-0863">Zinc-finger</keyword>